<organism evidence="1">
    <name type="scientific">Capitella teleta</name>
    <name type="common">Polychaete worm</name>
    <dbReference type="NCBI Taxonomy" id="283909"/>
    <lineage>
        <taxon>Eukaryota</taxon>
        <taxon>Metazoa</taxon>
        <taxon>Spiralia</taxon>
        <taxon>Lophotrochozoa</taxon>
        <taxon>Annelida</taxon>
        <taxon>Polychaeta</taxon>
        <taxon>Sedentaria</taxon>
        <taxon>Scolecida</taxon>
        <taxon>Capitellidae</taxon>
        <taxon>Capitella</taxon>
    </lineage>
</organism>
<dbReference type="AlphaFoldDB" id="R7TQU1"/>
<dbReference type="EMBL" id="KB308962">
    <property type="protein sequence ID" value="ELT95932.1"/>
    <property type="molecule type" value="Genomic_DNA"/>
</dbReference>
<sequence>MAHPFILKGKMNNLLFAITFMLFGLIRIRKNTPSLISFSKAICDDYVHPMMSIIRSTKETKCTQENPMELETVKDTGNFCGKTLDDVVWLKPRECVSIIHKTVEKKKLAIAKTNSDKDGHVMDKQNDM</sequence>
<reference evidence="3" key="1">
    <citation type="submission" date="2012-12" db="EMBL/GenBank/DDBJ databases">
        <authorList>
            <person name="Hellsten U."/>
            <person name="Grimwood J."/>
            <person name="Chapman J.A."/>
            <person name="Shapiro H."/>
            <person name="Aerts A."/>
            <person name="Otillar R.P."/>
            <person name="Terry A.Y."/>
            <person name="Boore J.L."/>
            <person name="Simakov O."/>
            <person name="Marletaz F."/>
            <person name="Cho S.-J."/>
            <person name="Edsinger-Gonzales E."/>
            <person name="Havlak P."/>
            <person name="Kuo D.-H."/>
            <person name="Larsson T."/>
            <person name="Lv J."/>
            <person name="Arendt D."/>
            <person name="Savage R."/>
            <person name="Osoegawa K."/>
            <person name="de Jong P."/>
            <person name="Lindberg D.R."/>
            <person name="Seaver E.C."/>
            <person name="Weisblat D.A."/>
            <person name="Putnam N.H."/>
            <person name="Grigoriev I.V."/>
            <person name="Rokhsar D.S."/>
        </authorList>
    </citation>
    <scope>NUCLEOTIDE SEQUENCE</scope>
    <source>
        <strain evidence="3">I ESC-2004</strain>
    </source>
</reference>
<protein>
    <submittedName>
        <fullName evidence="1 2">Uncharacterized protein</fullName>
    </submittedName>
</protein>
<keyword evidence="3" id="KW-1185">Reference proteome</keyword>
<accession>R7TQU1</accession>
<dbReference type="Proteomes" id="UP000014760">
    <property type="component" value="Unassembled WGS sequence"/>
</dbReference>
<proteinExistence type="predicted"/>
<evidence type="ECO:0000313" key="1">
    <source>
        <dbReference type="EMBL" id="ELT95932.1"/>
    </source>
</evidence>
<reference evidence="1 3" key="2">
    <citation type="journal article" date="2013" name="Nature">
        <title>Insights into bilaterian evolution from three spiralian genomes.</title>
        <authorList>
            <person name="Simakov O."/>
            <person name="Marletaz F."/>
            <person name="Cho S.J."/>
            <person name="Edsinger-Gonzales E."/>
            <person name="Havlak P."/>
            <person name="Hellsten U."/>
            <person name="Kuo D.H."/>
            <person name="Larsson T."/>
            <person name="Lv J."/>
            <person name="Arendt D."/>
            <person name="Savage R."/>
            <person name="Osoegawa K."/>
            <person name="de Jong P."/>
            <person name="Grimwood J."/>
            <person name="Chapman J.A."/>
            <person name="Shapiro H."/>
            <person name="Aerts A."/>
            <person name="Otillar R.P."/>
            <person name="Terry A.Y."/>
            <person name="Boore J.L."/>
            <person name="Grigoriev I.V."/>
            <person name="Lindberg D.R."/>
            <person name="Seaver E.C."/>
            <person name="Weisblat D.A."/>
            <person name="Putnam N.H."/>
            <person name="Rokhsar D.S."/>
        </authorList>
    </citation>
    <scope>NUCLEOTIDE SEQUENCE</scope>
    <source>
        <strain evidence="1 3">I ESC-2004</strain>
    </source>
</reference>
<gene>
    <name evidence="1" type="ORF">CAPTEDRAFT_186652</name>
</gene>
<name>R7TQU1_CAPTE</name>
<reference evidence="2" key="3">
    <citation type="submission" date="2015-06" db="UniProtKB">
        <authorList>
            <consortium name="EnsemblMetazoa"/>
        </authorList>
    </citation>
    <scope>IDENTIFICATION</scope>
</reference>
<evidence type="ECO:0000313" key="3">
    <source>
        <dbReference type="Proteomes" id="UP000014760"/>
    </source>
</evidence>
<dbReference type="EnsemblMetazoa" id="CapteT186652">
    <property type="protein sequence ID" value="CapteP186652"/>
    <property type="gene ID" value="CapteG186652"/>
</dbReference>
<dbReference type="HOGENOM" id="CLU_1961668_0_0_1"/>
<evidence type="ECO:0000313" key="2">
    <source>
        <dbReference type="EnsemblMetazoa" id="CapteP186652"/>
    </source>
</evidence>
<dbReference type="EMBL" id="AMQN01002347">
    <property type="status" value="NOT_ANNOTATED_CDS"/>
    <property type="molecule type" value="Genomic_DNA"/>
</dbReference>